<keyword evidence="1" id="KW-0732">Signal</keyword>
<accession>A0A2R8AJU0</accession>
<evidence type="ECO:0000313" key="3">
    <source>
        <dbReference type="EMBL" id="SPF76301.1"/>
    </source>
</evidence>
<feature type="chain" id="PRO_5015332542" description="DUF2059 domain-containing protein" evidence="1">
    <location>
        <begin position="23"/>
        <end position="273"/>
    </location>
</feature>
<dbReference type="AlphaFoldDB" id="A0A2R8AJU0"/>
<organism evidence="3 4">
    <name type="scientific">Aliiroseovarius pelagivivens</name>
    <dbReference type="NCBI Taxonomy" id="1639690"/>
    <lineage>
        <taxon>Bacteria</taxon>
        <taxon>Pseudomonadati</taxon>
        <taxon>Pseudomonadota</taxon>
        <taxon>Alphaproteobacteria</taxon>
        <taxon>Rhodobacterales</taxon>
        <taxon>Paracoccaceae</taxon>
        <taxon>Aliiroseovarius</taxon>
    </lineage>
</organism>
<name>A0A2R8AJU0_9RHOB</name>
<evidence type="ECO:0000256" key="1">
    <source>
        <dbReference type="SAM" id="SignalP"/>
    </source>
</evidence>
<gene>
    <name evidence="3" type="ORF">ALP8811_01304</name>
</gene>
<dbReference type="InterPro" id="IPR018637">
    <property type="entry name" value="DUF2059"/>
</dbReference>
<keyword evidence="4" id="KW-1185">Reference proteome</keyword>
<feature type="domain" description="DUF2059" evidence="2">
    <location>
        <begin position="77"/>
        <end position="126"/>
    </location>
</feature>
<dbReference type="OrthoDB" id="7830101at2"/>
<evidence type="ECO:0000313" key="4">
    <source>
        <dbReference type="Proteomes" id="UP000244911"/>
    </source>
</evidence>
<dbReference type="Pfam" id="PF09832">
    <property type="entry name" value="DUF2059"/>
    <property type="match status" value="1"/>
</dbReference>
<dbReference type="EMBL" id="OMOI01000001">
    <property type="protein sequence ID" value="SPF76301.1"/>
    <property type="molecule type" value="Genomic_DNA"/>
</dbReference>
<reference evidence="3 4" key="1">
    <citation type="submission" date="2018-03" db="EMBL/GenBank/DDBJ databases">
        <authorList>
            <person name="Keele B.F."/>
        </authorList>
    </citation>
    <scope>NUCLEOTIDE SEQUENCE [LARGE SCALE GENOMIC DNA]</scope>
    <source>
        <strain evidence="3 4">CECT 8811</strain>
    </source>
</reference>
<feature type="signal peptide" evidence="1">
    <location>
        <begin position="1"/>
        <end position="22"/>
    </location>
</feature>
<protein>
    <recommendedName>
        <fullName evidence="2">DUF2059 domain-containing protein</fullName>
    </recommendedName>
</protein>
<sequence length="273" mass="30074">MIINRIISFAAAVLVTASSAFASDEDQIRTFLKITGFDVAIESIQLGAMAGPGMTGEDPEVFGRQWQDLAREVFEPDAMVEDAVDMLAAVLPQDVLDHGMAFYESPLGQRLVEVENESHMADDEVKYTEGADIVARLLESGDLRLQIYKAMGDAIGSTDVAIRSLIEIQVRYLMAAMAAGASDLELDEDDLRGILLSQSDLMREGIEENSLVSNAYAYRAVDEADLIDYLAALQDPRMGQVYEILNAVQFEIMANRYETMASRLDELSPETEL</sequence>
<dbReference type="RefSeq" id="WP_146183998.1">
    <property type="nucleotide sequence ID" value="NZ_OMOI01000001.1"/>
</dbReference>
<evidence type="ECO:0000259" key="2">
    <source>
        <dbReference type="Pfam" id="PF09832"/>
    </source>
</evidence>
<proteinExistence type="predicted"/>
<dbReference type="Proteomes" id="UP000244911">
    <property type="component" value="Unassembled WGS sequence"/>
</dbReference>